<gene>
    <name evidence="2" type="ORF">FTV88_0466</name>
</gene>
<dbReference type="RefSeq" id="WP_153724174.1">
    <property type="nucleotide sequence ID" value="NZ_CP045875.1"/>
</dbReference>
<evidence type="ECO:0000313" key="2">
    <source>
        <dbReference type="EMBL" id="QGG46645.1"/>
    </source>
</evidence>
<evidence type="ECO:0000313" key="3">
    <source>
        <dbReference type="Proteomes" id="UP000366051"/>
    </source>
</evidence>
<dbReference type="Proteomes" id="UP000366051">
    <property type="component" value="Chromosome"/>
</dbReference>
<proteinExistence type="predicted"/>
<protein>
    <submittedName>
        <fullName evidence="2">VanZ family protein</fullName>
    </submittedName>
</protein>
<dbReference type="KEGG" id="hcv:FTV88_0466"/>
<accession>A0A5Q2N270</accession>
<dbReference type="EMBL" id="CP045875">
    <property type="protein sequence ID" value="QGG46645.1"/>
    <property type="molecule type" value="Genomic_DNA"/>
</dbReference>
<sequence>MSKPSEMPRKAKVTKVFIVLSWLFLSIWLLALLHTSNQSSFSVLTHEREAALYQVKQQEAIQWALAKAGGFHNIEQKLMQQFGMIYNRPTENISREFVARKIGHFSVYFVFGFLLRLTIGRIVSGKLGTPIAIGMLIAITDEYIQNFDPGRSSLVGDIVVDTFGVLLGVFLAHGLSKVYHWVDVKKVLVSKDS</sequence>
<keyword evidence="3" id="KW-1185">Reference proteome</keyword>
<feature type="domain" description="VanZ-like" evidence="1">
    <location>
        <begin position="53"/>
        <end position="173"/>
    </location>
</feature>
<dbReference type="InterPro" id="IPR006976">
    <property type="entry name" value="VanZ-like"/>
</dbReference>
<dbReference type="OrthoDB" id="291892at2"/>
<reference evidence="3" key="1">
    <citation type="submission" date="2019-11" db="EMBL/GenBank/DDBJ databases">
        <title>Genome sequence of Heliorestis convoluta strain HH, an alkaliphilic and minimalistic phototrophic bacterium from a soda lake in Egypt.</title>
        <authorList>
            <person name="Dewey E.D."/>
            <person name="Stokes L.M."/>
            <person name="Burchell B.M."/>
            <person name="Shaffer K.N."/>
            <person name="Huntington A.M."/>
            <person name="Baker J.M."/>
            <person name="Nadendla S."/>
            <person name="Giglio M.G."/>
            <person name="Touchman J.W."/>
            <person name="Blankenship R.E."/>
            <person name="Madigan M.T."/>
            <person name="Sattley W.M."/>
        </authorList>
    </citation>
    <scope>NUCLEOTIDE SEQUENCE [LARGE SCALE GENOMIC DNA]</scope>
    <source>
        <strain evidence="3">HH</strain>
    </source>
</reference>
<evidence type="ECO:0000259" key="1">
    <source>
        <dbReference type="Pfam" id="PF04892"/>
    </source>
</evidence>
<name>A0A5Q2N270_9FIRM</name>
<dbReference type="AlphaFoldDB" id="A0A5Q2N270"/>
<organism evidence="2 3">
    <name type="scientific">Heliorestis convoluta</name>
    <dbReference type="NCBI Taxonomy" id="356322"/>
    <lineage>
        <taxon>Bacteria</taxon>
        <taxon>Bacillati</taxon>
        <taxon>Bacillota</taxon>
        <taxon>Clostridia</taxon>
        <taxon>Eubacteriales</taxon>
        <taxon>Heliobacteriaceae</taxon>
        <taxon>Heliorestis</taxon>
    </lineage>
</organism>
<dbReference type="NCBIfam" id="NF037970">
    <property type="entry name" value="vanZ_1"/>
    <property type="match status" value="1"/>
</dbReference>
<dbReference type="Pfam" id="PF04892">
    <property type="entry name" value="VanZ"/>
    <property type="match status" value="1"/>
</dbReference>